<dbReference type="RefSeq" id="WP_220747278.1">
    <property type="nucleotide sequence ID" value="NZ_BPFH01000001.1"/>
</dbReference>
<gene>
    <name evidence="1" type="ORF">JANAI62_03890</name>
</gene>
<dbReference type="EMBL" id="BPFH01000001">
    <property type="protein sequence ID" value="GIT93766.1"/>
    <property type="molecule type" value="Genomic_DNA"/>
</dbReference>
<keyword evidence="2" id="KW-1185">Reference proteome</keyword>
<protein>
    <submittedName>
        <fullName evidence="1">Uncharacterized protein</fullName>
    </submittedName>
</protein>
<evidence type="ECO:0000313" key="1">
    <source>
        <dbReference type="EMBL" id="GIT93766.1"/>
    </source>
</evidence>
<comment type="caution">
    <text evidence="1">The sequence shown here is derived from an EMBL/GenBank/DDBJ whole genome shotgun (WGS) entry which is preliminary data.</text>
</comment>
<name>A0ABQ4NHK8_9RHOB</name>
<evidence type="ECO:0000313" key="2">
    <source>
        <dbReference type="Proteomes" id="UP000786693"/>
    </source>
</evidence>
<accession>A0ABQ4NHK8</accession>
<dbReference type="Proteomes" id="UP000786693">
    <property type="component" value="Unassembled WGS sequence"/>
</dbReference>
<organism evidence="1 2">
    <name type="scientific">Jannaschia pagri</name>
    <dbReference type="NCBI Taxonomy" id="2829797"/>
    <lineage>
        <taxon>Bacteria</taxon>
        <taxon>Pseudomonadati</taxon>
        <taxon>Pseudomonadota</taxon>
        <taxon>Alphaproteobacteria</taxon>
        <taxon>Rhodobacterales</taxon>
        <taxon>Roseobacteraceae</taxon>
        <taxon>Jannaschia</taxon>
    </lineage>
</organism>
<proteinExistence type="predicted"/>
<reference evidence="1 2" key="1">
    <citation type="submission" date="2021-05" db="EMBL/GenBank/DDBJ databases">
        <title>Bacteria Genome sequencing.</title>
        <authorList>
            <person name="Takabe Y."/>
            <person name="Nakajima Y."/>
            <person name="Suzuki S."/>
            <person name="Shiozaki T."/>
        </authorList>
    </citation>
    <scope>NUCLEOTIDE SEQUENCE [LARGE SCALE GENOMIC DNA]</scope>
    <source>
        <strain evidence="1 2">AI_62</strain>
    </source>
</reference>
<sequence>MKRSDAAERQDRREAFATLGHRLAMIVVECLSDTDPLKDEFRRAALVKRQAAMKKPRTAP</sequence>